<sequence length="220" mass="24237">MTQSNKETTVDGLRFFGRMSAAISHDLKNTLSIMNESAGLIEDLALMAENKGRPLDPQRIHQLGATIKRQIQRNDGIVRNMNQFAHSVDHSFKEIGLTANLQMLSTICRRLTDARGVAVAVTPSDPDIGIVTRPFHLLHLVWLLLAWAMDHVDEGKRLSLQARSVQDHVHLECRGIAGATAAAAFPPAPWTELLELLAARVEMDTAQQAIVAVLPRRMAA</sequence>
<evidence type="ECO:0000313" key="1">
    <source>
        <dbReference type="EMBL" id="MCJ8502742.1"/>
    </source>
</evidence>
<evidence type="ECO:0008006" key="3">
    <source>
        <dbReference type="Google" id="ProtNLM"/>
    </source>
</evidence>
<dbReference type="SUPFAM" id="SSF47384">
    <property type="entry name" value="Homodimeric domain of signal transducing histidine kinase"/>
    <property type="match status" value="1"/>
</dbReference>
<gene>
    <name evidence="1" type="ORF">MRX98_19355</name>
</gene>
<accession>A0AA41R3U0</accession>
<reference evidence="1" key="1">
    <citation type="submission" date="2022-04" db="EMBL/GenBank/DDBJ databases">
        <title>Desulfatitalea alkaliphila sp. nov., a novel anaerobic sulfate-reducing bacterium isolated from terrestrial mud volcano, Taman Peninsula, Russia.</title>
        <authorList>
            <person name="Khomyakova M.A."/>
            <person name="Merkel A.Y."/>
            <person name="Slobodkin A.I."/>
        </authorList>
    </citation>
    <scope>NUCLEOTIDE SEQUENCE</scope>
    <source>
        <strain evidence="1">M08but</strain>
    </source>
</reference>
<dbReference type="GO" id="GO:0000155">
    <property type="term" value="F:phosphorelay sensor kinase activity"/>
    <property type="evidence" value="ECO:0007669"/>
    <property type="project" value="InterPro"/>
</dbReference>
<dbReference type="RefSeq" id="WP_246914015.1">
    <property type="nucleotide sequence ID" value="NZ_JALJRB010000032.1"/>
</dbReference>
<comment type="caution">
    <text evidence="1">The sequence shown here is derived from an EMBL/GenBank/DDBJ whole genome shotgun (WGS) entry which is preliminary data.</text>
</comment>
<keyword evidence="2" id="KW-1185">Reference proteome</keyword>
<dbReference type="InterPro" id="IPR036097">
    <property type="entry name" value="HisK_dim/P_sf"/>
</dbReference>
<proteinExistence type="predicted"/>
<name>A0AA41R3U0_9BACT</name>
<protein>
    <recommendedName>
        <fullName evidence="3">His Kinase A (Phospho-acceptor) domain-containing protein</fullName>
    </recommendedName>
</protein>
<organism evidence="1 2">
    <name type="scientific">Desulfatitalea alkaliphila</name>
    <dbReference type="NCBI Taxonomy" id="2929485"/>
    <lineage>
        <taxon>Bacteria</taxon>
        <taxon>Pseudomonadati</taxon>
        <taxon>Thermodesulfobacteriota</taxon>
        <taxon>Desulfobacteria</taxon>
        <taxon>Desulfobacterales</taxon>
        <taxon>Desulfosarcinaceae</taxon>
        <taxon>Desulfatitalea</taxon>
    </lineage>
</organism>
<dbReference type="EMBL" id="JALJRB010000032">
    <property type="protein sequence ID" value="MCJ8502742.1"/>
    <property type="molecule type" value="Genomic_DNA"/>
</dbReference>
<evidence type="ECO:0000313" key="2">
    <source>
        <dbReference type="Proteomes" id="UP001165427"/>
    </source>
</evidence>
<dbReference type="Proteomes" id="UP001165427">
    <property type="component" value="Unassembled WGS sequence"/>
</dbReference>
<dbReference type="AlphaFoldDB" id="A0AA41R3U0"/>
<dbReference type="Gene3D" id="1.10.287.130">
    <property type="match status" value="1"/>
</dbReference>